<name>A0A2G3E0K0_9FIRM</name>
<keyword evidence="1" id="KW-0812">Transmembrane</keyword>
<keyword evidence="4" id="KW-1185">Reference proteome</keyword>
<comment type="caution">
    <text evidence="3">The sequence shown here is derived from an EMBL/GenBank/DDBJ whole genome shotgun (WGS) entry which is preliminary data.</text>
</comment>
<feature type="domain" description="Phosphodiester glycosidase" evidence="2">
    <location>
        <begin position="216"/>
        <end position="390"/>
    </location>
</feature>
<reference evidence="3 4" key="2">
    <citation type="submission" date="2017-10" db="EMBL/GenBank/DDBJ databases">
        <authorList>
            <person name="Banno H."/>
            <person name="Chua N.-H."/>
        </authorList>
    </citation>
    <scope>NUCLEOTIDE SEQUENCE [LARGE SCALE GENOMIC DNA]</scope>
    <source>
        <strain evidence="3 4">JK623</strain>
    </source>
</reference>
<organism evidence="3 4">
    <name type="scientific">Agathobacter ruminis</name>
    <dbReference type="NCBI Taxonomy" id="1712665"/>
    <lineage>
        <taxon>Bacteria</taxon>
        <taxon>Bacillati</taxon>
        <taxon>Bacillota</taxon>
        <taxon>Clostridia</taxon>
        <taxon>Lachnospirales</taxon>
        <taxon>Lachnospiraceae</taxon>
        <taxon>Agathobacter</taxon>
    </lineage>
</organism>
<dbReference type="AlphaFoldDB" id="A0A2G3E0K0"/>
<dbReference type="RefSeq" id="WP_099386790.1">
    <property type="nucleotide sequence ID" value="NZ_JANSWH010000061.1"/>
</dbReference>
<dbReference type="Pfam" id="PF09992">
    <property type="entry name" value="NAGPA"/>
    <property type="match status" value="1"/>
</dbReference>
<evidence type="ECO:0000313" key="4">
    <source>
        <dbReference type="Proteomes" id="UP000224563"/>
    </source>
</evidence>
<evidence type="ECO:0000313" key="3">
    <source>
        <dbReference type="EMBL" id="PHU36812.1"/>
    </source>
</evidence>
<accession>A0A2G3E0K0</accession>
<dbReference type="PANTHER" id="PTHR40446:SF2">
    <property type="entry name" value="N-ACETYLGLUCOSAMINE-1-PHOSPHODIESTER ALPHA-N-ACETYLGLUCOSAMINIDASE"/>
    <property type="match status" value="1"/>
</dbReference>
<keyword evidence="1" id="KW-0472">Membrane</keyword>
<reference evidence="3 4" key="1">
    <citation type="submission" date="2017-10" db="EMBL/GenBank/DDBJ databases">
        <title>Resolving the taxonomy of Roseburia spp., Eubacterium rectale and Agathobacter spp. through phylogenomic analysis.</title>
        <authorList>
            <person name="Sheridan P.O."/>
            <person name="Walker A.W."/>
            <person name="Duncan S.H."/>
            <person name="Scott K.P."/>
            <person name="Toole P.W.O."/>
            <person name="Luis P."/>
            <person name="Flint H.J."/>
        </authorList>
    </citation>
    <scope>NUCLEOTIDE SEQUENCE [LARGE SCALE GENOMIC DNA]</scope>
    <source>
        <strain evidence="3 4">JK623</strain>
    </source>
</reference>
<sequence>MANRRKKKKTAGQKAAKIFTIIGVLGVIAFGIREYVSYSQNPFIVKWRNIYIETAVTTHSHQWLATLIFPRSVVNQVVANINAQTLAQENMESTWKNGETDANKNLSGKEWFTNVYWELDSPSVNEYIEQNPSCIASGYENLKIDNLDGELDIFTAKGDRVLVVDCANNIFLTAVQGDGYVGKMAFVKEPAQVKHVLSKSFGSYGEEIEDFGDSYGALIAINASPFEDVGGHGSGAIIRGSCIIDGKEYGHPNSMKLYAMNFDDLLYVTNYSKDTVSQYRWGVQFFPALIIDGENVLTSDSGGNGIQPRTIIGQQANKTFMMLIIDGRQVGYSLGATVGECATIMERYNAVQAGALDGGSSAVMYYNGDLITKSSSVSGRGRYCPDSLIVIPASQKDNWTDEYSDFPN</sequence>
<proteinExistence type="predicted"/>
<evidence type="ECO:0000256" key="1">
    <source>
        <dbReference type="SAM" id="Phobius"/>
    </source>
</evidence>
<dbReference type="EMBL" id="PDYG01000123">
    <property type="protein sequence ID" value="PHU36812.1"/>
    <property type="molecule type" value="Genomic_DNA"/>
</dbReference>
<feature type="transmembrane region" description="Helical" evidence="1">
    <location>
        <begin position="15"/>
        <end position="32"/>
    </location>
</feature>
<dbReference type="InterPro" id="IPR018711">
    <property type="entry name" value="NAGPA"/>
</dbReference>
<dbReference type="Proteomes" id="UP000224563">
    <property type="component" value="Unassembled WGS sequence"/>
</dbReference>
<dbReference type="PANTHER" id="PTHR40446">
    <property type="entry name" value="N-ACETYLGLUCOSAMINE-1-PHOSPHODIESTER ALPHA-N-ACETYLGLUCOSAMINIDASE"/>
    <property type="match status" value="1"/>
</dbReference>
<gene>
    <name evidence="3" type="ORF">CSX02_11610</name>
</gene>
<keyword evidence="1" id="KW-1133">Transmembrane helix</keyword>
<evidence type="ECO:0000259" key="2">
    <source>
        <dbReference type="Pfam" id="PF09992"/>
    </source>
</evidence>
<protein>
    <recommendedName>
        <fullName evidence="2">Phosphodiester glycosidase domain-containing protein</fullName>
    </recommendedName>
</protein>